<evidence type="ECO:0000256" key="1">
    <source>
        <dbReference type="ARBA" id="ARBA00004613"/>
    </source>
</evidence>
<dbReference type="Proteomes" id="UP001152320">
    <property type="component" value="Chromosome 7"/>
</dbReference>
<dbReference type="InterPro" id="IPR029058">
    <property type="entry name" value="AB_hydrolase_fold"/>
</dbReference>
<proteinExistence type="inferred from homology"/>
<feature type="chain" id="PRO_5040173010" evidence="5">
    <location>
        <begin position="18"/>
        <end position="325"/>
    </location>
</feature>
<dbReference type="GO" id="GO:0005615">
    <property type="term" value="C:extracellular space"/>
    <property type="evidence" value="ECO:0007669"/>
    <property type="project" value="TreeGrafter"/>
</dbReference>
<dbReference type="PANTHER" id="PTHR11610">
    <property type="entry name" value="LIPASE"/>
    <property type="match status" value="1"/>
</dbReference>
<dbReference type="InterPro" id="IPR000734">
    <property type="entry name" value="TAG_lipase"/>
</dbReference>
<feature type="domain" description="Lipase" evidence="6">
    <location>
        <begin position="35"/>
        <end position="317"/>
    </location>
</feature>
<dbReference type="Pfam" id="PF00151">
    <property type="entry name" value="Lipase"/>
    <property type="match status" value="1"/>
</dbReference>
<keyword evidence="8" id="KW-1185">Reference proteome</keyword>
<dbReference type="Gene3D" id="3.40.50.1820">
    <property type="entry name" value="alpha/beta hydrolase"/>
    <property type="match status" value="1"/>
</dbReference>
<dbReference type="CDD" id="cd00707">
    <property type="entry name" value="Pancreat_lipase_like"/>
    <property type="match status" value="1"/>
</dbReference>
<dbReference type="EMBL" id="JAIZAY010000007">
    <property type="protein sequence ID" value="KAJ8038973.1"/>
    <property type="molecule type" value="Genomic_DNA"/>
</dbReference>
<evidence type="ECO:0000256" key="5">
    <source>
        <dbReference type="SAM" id="SignalP"/>
    </source>
</evidence>
<dbReference type="InterPro" id="IPR013818">
    <property type="entry name" value="Lipase"/>
</dbReference>
<dbReference type="PANTHER" id="PTHR11610:SF178">
    <property type="entry name" value="LIPASE MEMBER H-A-LIKE PROTEIN"/>
    <property type="match status" value="1"/>
</dbReference>
<evidence type="ECO:0000256" key="3">
    <source>
        <dbReference type="ARBA" id="ARBA00022525"/>
    </source>
</evidence>
<protein>
    <submittedName>
        <fullName evidence="7">Pancreatic triacylglycerol lipase</fullName>
    </submittedName>
</protein>
<gene>
    <name evidence="7" type="ORF">HOLleu_16547</name>
</gene>
<evidence type="ECO:0000256" key="2">
    <source>
        <dbReference type="ARBA" id="ARBA00010701"/>
    </source>
</evidence>
<accession>A0A9Q1C482</accession>
<keyword evidence="3" id="KW-0964">Secreted</keyword>
<comment type="similarity">
    <text evidence="2 4">Belongs to the AB hydrolase superfamily. Lipase family.</text>
</comment>
<dbReference type="GO" id="GO:0016042">
    <property type="term" value="P:lipid catabolic process"/>
    <property type="evidence" value="ECO:0007669"/>
    <property type="project" value="TreeGrafter"/>
</dbReference>
<sequence length="325" mass="34964">MFATLLLAICIAASVQAETKYYDGFSLNNNLACHQSAWPPMTEAEIGTTFYMYTPSRPNGVIVQSGETSKMLTNGFNANKNTHIIIHGFNSNSQGTSYKNLYDAFLDVEGANVFAVDWRGGANIANYNKARQNIRIVGNQAAIFAKSLGQSSSKIHFAGHSLGAHASGYAGEALKKDGYTLSRITGLDPAGPGFSSESNSACRLDPSDADFVDNIHTDNDMYGTSTNMGHVDFYPNGGANQPGCTVDIASCSHSKVKEYYTESIRATSCKFTSYECSSWANYDAGKCTTCGGITGCCNYMGYWATQSCTGSRYLKTNGSPQYCIS</sequence>
<evidence type="ECO:0000256" key="4">
    <source>
        <dbReference type="RuleBase" id="RU004262"/>
    </source>
</evidence>
<evidence type="ECO:0000313" key="8">
    <source>
        <dbReference type="Proteomes" id="UP001152320"/>
    </source>
</evidence>
<organism evidence="7 8">
    <name type="scientific">Holothuria leucospilota</name>
    <name type="common">Black long sea cucumber</name>
    <name type="synonym">Mertensiothuria leucospilota</name>
    <dbReference type="NCBI Taxonomy" id="206669"/>
    <lineage>
        <taxon>Eukaryota</taxon>
        <taxon>Metazoa</taxon>
        <taxon>Echinodermata</taxon>
        <taxon>Eleutherozoa</taxon>
        <taxon>Echinozoa</taxon>
        <taxon>Holothuroidea</taxon>
        <taxon>Aspidochirotacea</taxon>
        <taxon>Aspidochirotida</taxon>
        <taxon>Holothuriidae</taxon>
        <taxon>Holothuria</taxon>
    </lineage>
</organism>
<dbReference type="PRINTS" id="PR00821">
    <property type="entry name" value="TAGLIPASE"/>
</dbReference>
<comment type="subcellular location">
    <subcellularLocation>
        <location evidence="1">Secreted</location>
    </subcellularLocation>
</comment>
<dbReference type="InterPro" id="IPR033906">
    <property type="entry name" value="Lipase_N"/>
</dbReference>
<evidence type="ECO:0000259" key="6">
    <source>
        <dbReference type="Pfam" id="PF00151"/>
    </source>
</evidence>
<dbReference type="SUPFAM" id="SSF53474">
    <property type="entry name" value="alpha/beta-Hydrolases"/>
    <property type="match status" value="1"/>
</dbReference>
<dbReference type="AlphaFoldDB" id="A0A9Q1C482"/>
<keyword evidence="5" id="KW-0732">Signal</keyword>
<comment type="caution">
    <text evidence="7">The sequence shown here is derived from an EMBL/GenBank/DDBJ whole genome shotgun (WGS) entry which is preliminary data.</text>
</comment>
<feature type="signal peptide" evidence="5">
    <location>
        <begin position="1"/>
        <end position="17"/>
    </location>
</feature>
<name>A0A9Q1C482_HOLLE</name>
<reference evidence="7" key="1">
    <citation type="submission" date="2021-10" db="EMBL/GenBank/DDBJ databases">
        <title>Tropical sea cucumber genome reveals ecological adaptation and Cuvierian tubules defense mechanism.</title>
        <authorList>
            <person name="Chen T."/>
        </authorList>
    </citation>
    <scope>NUCLEOTIDE SEQUENCE</scope>
    <source>
        <strain evidence="7">Nanhai2018</strain>
        <tissue evidence="7">Muscle</tissue>
    </source>
</reference>
<dbReference type="GO" id="GO:0016298">
    <property type="term" value="F:lipase activity"/>
    <property type="evidence" value="ECO:0007669"/>
    <property type="project" value="InterPro"/>
</dbReference>
<evidence type="ECO:0000313" key="7">
    <source>
        <dbReference type="EMBL" id="KAJ8038973.1"/>
    </source>
</evidence>
<dbReference type="OrthoDB" id="199913at2759"/>